<protein>
    <recommendedName>
        <fullName evidence="18">Cytochrome P450 monooxygenase</fullName>
    </recommendedName>
</protein>
<evidence type="ECO:0000313" key="17">
    <source>
        <dbReference type="Proteomes" id="UP000719412"/>
    </source>
</evidence>
<evidence type="ECO:0000256" key="5">
    <source>
        <dbReference type="ARBA" id="ARBA00022617"/>
    </source>
</evidence>
<comment type="caution">
    <text evidence="16">The sequence shown here is derived from an EMBL/GenBank/DDBJ whole genome shotgun (WGS) entry which is preliminary data.</text>
</comment>
<dbReference type="CDD" id="cd11056">
    <property type="entry name" value="CYP6-like"/>
    <property type="match status" value="3"/>
</dbReference>
<reference evidence="16" key="2">
    <citation type="submission" date="2021-08" db="EMBL/GenBank/DDBJ databases">
        <authorList>
            <person name="Eriksson T."/>
        </authorList>
    </citation>
    <scope>NUCLEOTIDE SEQUENCE</scope>
    <source>
        <strain evidence="16">Stoneville</strain>
        <tissue evidence="16">Whole head</tissue>
    </source>
</reference>
<keyword evidence="9" id="KW-0560">Oxidoreductase</keyword>
<organism evidence="16 17">
    <name type="scientific">Tenebrio molitor</name>
    <name type="common">Yellow mealworm beetle</name>
    <dbReference type="NCBI Taxonomy" id="7067"/>
    <lineage>
        <taxon>Eukaryota</taxon>
        <taxon>Metazoa</taxon>
        <taxon>Ecdysozoa</taxon>
        <taxon>Arthropoda</taxon>
        <taxon>Hexapoda</taxon>
        <taxon>Insecta</taxon>
        <taxon>Pterygota</taxon>
        <taxon>Neoptera</taxon>
        <taxon>Endopterygota</taxon>
        <taxon>Coleoptera</taxon>
        <taxon>Polyphaga</taxon>
        <taxon>Cucujiformia</taxon>
        <taxon>Tenebrionidae</taxon>
        <taxon>Tenebrio</taxon>
    </lineage>
</organism>
<dbReference type="PRINTS" id="PR00385">
    <property type="entry name" value="P450"/>
</dbReference>
<evidence type="ECO:0000256" key="6">
    <source>
        <dbReference type="ARBA" id="ARBA00022723"/>
    </source>
</evidence>
<keyword evidence="15" id="KW-0812">Transmembrane</keyword>
<dbReference type="EMBL" id="JABDTM020000020">
    <property type="protein sequence ID" value="KAH0822787.1"/>
    <property type="molecule type" value="Genomic_DNA"/>
</dbReference>
<dbReference type="PANTHER" id="PTHR24292:SF100">
    <property type="entry name" value="CYTOCHROME P450 6A16, ISOFORM B-RELATED"/>
    <property type="match status" value="1"/>
</dbReference>
<dbReference type="GO" id="GO:0020037">
    <property type="term" value="F:heme binding"/>
    <property type="evidence" value="ECO:0007669"/>
    <property type="project" value="InterPro"/>
</dbReference>
<dbReference type="FunFam" id="1.10.630.10:FF:000042">
    <property type="entry name" value="Cytochrome P450"/>
    <property type="match status" value="3"/>
</dbReference>
<dbReference type="PANTHER" id="PTHR24292">
    <property type="entry name" value="CYTOCHROME P450"/>
    <property type="match status" value="1"/>
</dbReference>
<comment type="cofactor">
    <cofactor evidence="1 13">
        <name>heme</name>
        <dbReference type="ChEBI" id="CHEBI:30413"/>
    </cofactor>
</comment>
<dbReference type="Proteomes" id="UP000719412">
    <property type="component" value="Unassembled WGS sequence"/>
</dbReference>
<keyword evidence="15" id="KW-1133">Transmembrane helix</keyword>
<keyword evidence="6 13" id="KW-0479">Metal-binding</keyword>
<reference evidence="16" key="1">
    <citation type="journal article" date="2020" name="J Insects Food Feed">
        <title>The yellow mealworm (Tenebrio molitor) genome: a resource for the emerging insects as food and feed industry.</title>
        <authorList>
            <person name="Eriksson T."/>
            <person name="Andere A."/>
            <person name="Kelstrup H."/>
            <person name="Emery V."/>
            <person name="Picard C."/>
        </authorList>
    </citation>
    <scope>NUCLEOTIDE SEQUENCE</scope>
    <source>
        <strain evidence="16">Stoneville</strain>
        <tissue evidence="16">Whole head</tissue>
    </source>
</reference>
<keyword evidence="7" id="KW-0256">Endoplasmic reticulum</keyword>
<evidence type="ECO:0000256" key="13">
    <source>
        <dbReference type="PIRSR" id="PIRSR602401-1"/>
    </source>
</evidence>
<evidence type="ECO:0000256" key="10">
    <source>
        <dbReference type="ARBA" id="ARBA00023004"/>
    </source>
</evidence>
<dbReference type="Gene3D" id="1.10.630.10">
    <property type="entry name" value="Cytochrome P450"/>
    <property type="match status" value="3"/>
</dbReference>
<evidence type="ECO:0000256" key="1">
    <source>
        <dbReference type="ARBA" id="ARBA00001971"/>
    </source>
</evidence>
<dbReference type="GO" id="GO:0016705">
    <property type="term" value="F:oxidoreductase activity, acting on paired donors, with incorporation or reduction of molecular oxygen"/>
    <property type="evidence" value="ECO:0007669"/>
    <property type="project" value="InterPro"/>
</dbReference>
<feature type="transmembrane region" description="Helical" evidence="15">
    <location>
        <begin position="35"/>
        <end position="54"/>
    </location>
</feature>
<keyword evidence="17" id="KW-1185">Reference proteome</keyword>
<dbReference type="Pfam" id="PF00067">
    <property type="entry name" value="p450"/>
    <property type="match status" value="3"/>
</dbReference>
<dbReference type="SUPFAM" id="SSF48264">
    <property type="entry name" value="Cytochrome P450"/>
    <property type="match status" value="3"/>
</dbReference>
<name>A0A8J6LLB6_TENMO</name>
<evidence type="ECO:0000256" key="9">
    <source>
        <dbReference type="ARBA" id="ARBA00023002"/>
    </source>
</evidence>
<dbReference type="GO" id="GO:0004497">
    <property type="term" value="F:monooxygenase activity"/>
    <property type="evidence" value="ECO:0007669"/>
    <property type="project" value="UniProtKB-KW"/>
</dbReference>
<evidence type="ECO:0008006" key="18">
    <source>
        <dbReference type="Google" id="ProtNLM"/>
    </source>
</evidence>
<dbReference type="InterPro" id="IPR002401">
    <property type="entry name" value="Cyt_P450_E_grp-I"/>
</dbReference>
<evidence type="ECO:0000256" key="15">
    <source>
        <dbReference type="SAM" id="Phobius"/>
    </source>
</evidence>
<comment type="similarity">
    <text evidence="4">Belongs to the cytochrome P450 family.</text>
</comment>
<keyword evidence="10 13" id="KW-0408">Iron</keyword>
<evidence type="ECO:0000313" key="16">
    <source>
        <dbReference type="EMBL" id="KAH0822787.1"/>
    </source>
</evidence>
<keyword evidence="11" id="KW-0503">Monooxygenase</keyword>
<dbReference type="PROSITE" id="PS00086">
    <property type="entry name" value="CYTOCHROME_P450"/>
    <property type="match status" value="3"/>
</dbReference>
<dbReference type="InterPro" id="IPR001128">
    <property type="entry name" value="Cyt_P450"/>
</dbReference>
<keyword evidence="5 13" id="KW-0349">Heme</keyword>
<feature type="transmembrane region" description="Helical" evidence="15">
    <location>
        <begin position="700"/>
        <end position="722"/>
    </location>
</feature>
<feature type="binding site" description="axial binding residue" evidence="13">
    <location>
        <position position="1145"/>
    </location>
    <ligand>
        <name>heme</name>
        <dbReference type="ChEBI" id="CHEBI:30413"/>
    </ligand>
    <ligandPart>
        <name>Fe</name>
        <dbReference type="ChEBI" id="CHEBI:18248"/>
    </ligandPart>
</feature>
<comment type="subcellular location">
    <subcellularLocation>
        <location evidence="3">Endoplasmic reticulum membrane</location>
        <topology evidence="3">Peripheral membrane protein</topology>
    </subcellularLocation>
    <subcellularLocation>
        <location evidence="2">Microsome membrane</location>
        <topology evidence="2">Peripheral membrane protein</topology>
    </subcellularLocation>
</comment>
<evidence type="ECO:0000256" key="12">
    <source>
        <dbReference type="ARBA" id="ARBA00023136"/>
    </source>
</evidence>
<keyword evidence="8" id="KW-0492">Microsome</keyword>
<feature type="region of interest" description="Disordered" evidence="14">
    <location>
        <begin position="571"/>
        <end position="601"/>
    </location>
</feature>
<evidence type="ECO:0000256" key="11">
    <source>
        <dbReference type="ARBA" id="ARBA00023033"/>
    </source>
</evidence>
<keyword evidence="12 15" id="KW-0472">Membrane</keyword>
<evidence type="ECO:0000256" key="3">
    <source>
        <dbReference type="ARBA" id="ARBA00004406"/>
    </source>
</evidence>
<dbReference type="PRINTS" id="PR00463">
    <property type="entry name" value="EP450I"/>
</dbReference>
<feature type="transmembrane region" description="Helical" evidence="15">
    <location>
        <begin position="339"/>
        <end position="361"/>
    </location>
</feature>
<evidence type="ECO:0000256" key="14">
    <source>
        <dbReference type="SAM" id="MobiDB-lite"/>
    </source>
</evidence>
<accession>A0A8J6LLB6</accession>
<evidence type="ECO:0000256" key="7">
    <source>
        <dbReference type="ARBA" id="ARBA00022824"/>
    </source>
</evidence>
<evidence type="ECO:0000256" key="4">
    <source>
        <dbReference type="ARBA" id="ARBA00010617"/>
    </source>
</evidence>
<evidence type="ECO:0000256" key="8">
    <source>
        <dbReference type="ARBA" id="ARBA00022848"/>
    </source>
</evidence>
<feature type="transmembrane region" description="Helical" evidence="15">
    <location>
        <begin position="246"/>
        <end position="263"/>
    </location>
</feature>
<dbReference type="InterPro" id="IPR036396">
    <property type="entry name" value="Cyt_P450_sf"/>
</dbReference>
<evidence type="ECO:0000256" key="2">
    <source>
        <dbReference type="ARBA" id="ARBA00004174"/>
    </source>
</evidence>
<proteinExistence type="inferred from homology"/>
<gene>
    <name evidence="16" type="ORF">GEV33_000004</name>
</gene>
<dbReference type="InterPro" id="IPR050476">
    <property type="entry name" value="Insect_CytP450_Detox"/>
</dbReference>
<dbReference type="InterPro" id="IPR017972">
    <property type="entry name" value="Cyt_P450_CS"/>
</dbReference>
<dbReference type="GO" id="GO:0005506">
    <property type="term" value="F:iron ion binding"/>
    <property type="evidence" value="ECO:0007669"/>
    <property type="project" value="InterPro"/>
</dbReference>
<sequence>MWKVFKASSHDVFDIPSCFQGRSKGGGQMFKWESVLTELISVVIALAVIFFTYYRWNYSYWRRRNLLYIEPTIPFGNLLNPMKKIETVGVTVRRLYETMKKKKWQHGGLYFMANPVYVPLDLRYIKNVLIKDFQYFIDRGFYYNERKDPIGAHLFAIGGAKWRNLRMKLTPTFTSGKLKSMFQTLVDCETNMQEKMEAEYKNKRPIDIKEVLGCYTTDIIGSCAFGLECNTFKDDDSPFRKYGKKVFFTSIFRRLQVLFFMNFPKMARFMGMRLIPKDISDFFTKVVKDTVEYREKNSYTRKDFIQLLIDLKNNKLAEEEGYKHDGKTLTMDEITAQSFIFFLAGFEGSATTMTFALYELAKNQEIQKKVRHEMETVLARHDGKITYDSVQEMKYLNQVLDETLRKYPPIPFITRECVKDYKIPDQDIIIEKGTRVVVSILGIHYDDDYYPDPDKFDPERFNEENSRSRHQYAHIPFGEGPRICIGTTEGNERMIKLTTLLQYLIAGGRRCALTTRDHAAASGLPRLYVYTPPRTPRGATGSTVGRSRLYGQIGRFRRMFICSAHRMMSPKGELGRQLPEEPKVGLSGQHEPSPEGGRRAGFWAPEIRGADRSPKLTDLLCMDFENGSPFRGPMRGVRSFLPSGKKRAGETAVFAPRRGTGKWQTTISLPIKRSGRLLNPIVPRATGVAMFTKESVLTDLVGAVIALAVIFITYYKWIYSYWRRRNLPYIEPSIPFGNLLNPLRKIETFGVTVRRLYETMKKNKWQHGGLYFMASPVYVLVDLEYVKNVLTKEFQHFVDRGVYYNEKIDPIGAHLFAIGGQKWRNLRMKLTPTFTSGKLKSMFQTLVDCETNLQDKVEAEYKNKRPVDIKEVLGCYTTDIIGSCAFGLDCNTFKEDDSPFRKYGKKVFAGSTFRRLQSAFFQSFPNVARFIGIRQIPKDISDFFTKVVKDTVEYREKNNYTRKDFMQLLIDLKNNKLAEEEGYKHDGKTLTMDEITAQSFIFFLAGFETSSTTMTFALYELAKNQEIQKKVRHEMETVLARHDGKITYDSVQEMKYLNQVLDETLRKYPPLPFITRECVKDYKVPDQDVIIEKGTQVVVSILGIHYDEEYYSDPEKFDPERFNEENSSSRHQYAHIPFGEGPRICIGLRFGLIQSKVGLTSLLRKYNFTLNQKTKQPLTFQSSSFILAADGEMFTSESVLTDLVGAVIALAVIFITYYKWNHSYWRRRNLPYIEPSIPFGNLLNPMKKIETVGVTVRRLYETMKKNKWQHGGLYFLANPVYVLVDLEYVKNVLTKDFQHFVDRGVYYNEKVDPIGAHLFAIGGQKWRNLRTKLTPTFTSGKLKSMFQTLVDCEANLQEKVEAEYKNKRPVDIKEVLGCYTTDIIGSCAFGLDCNTFKEDYSPFRKYGKKVFSATTFRRLQAAFFQNFPALAGLIGMRQVPKDISDFFTKVVKDTVEYREKNNYTRKDFMQLLIDLKNNKLAEEEGYKHDGKTLTMDEVTAQSFIFFLAGFETSSTTMTFALYELAKNQEIQKKVRHEMETVLARHDGKITYDSMQEMKYLNQVLNETLRKYPPVPVITRECVKDYKVPDQDVIIEKGTRVVVPIFGIHYDEEYYPDPEKFDPERFSEENSRSRHQYAHIPFGEGPRICIGTAKGNERKIKLTTLLQVYDSV</sequence>
<dbReference type="GO" id="GO:0005789">
    <property type="term" value="C:endoplasmic reticulum membrane"/>
    <property type="evidence" value="ECO:0007669"/>
    <property type="project" value="UniProtKB-SubCell"/>
</dbReference>